<evidence type="ECO:0000313" key="3">
    <source>
        <dbReference type="Proteomes" id="UP000299102"/>
    </source>
</evidence>
<evidence type="ECO:0000313" key="2">
    <source>
        <dbReference type="EMBL" id="GBP25055.1"/>
    </source>
</evidence>
<dbReference type="AlphaFoldDB" id="A0A4C1UF61"/>
<reference evidence="2 3" key="1">
    <citation type="journal article" date="2019" name="Commun. Biol.">
        <title>The bagworm genome reveals a unique fibroin gene that provides high tensile strength.</title>
        <authorList>
            <person name="Kono N."/>
            <person name="Nakamura H."/>
            <person name="Ohtoshi R."/>
            <person name="Tomita M."/>
            <person name="Numata K."/>
            <person name="Arakawa K."/>
        </authorList>
    </citation>
    <scope>NUCLEOTIDE SEQUENCE [LARGE SCALE GENOMIC DNA]</scope>
</reference>
<gene>
    <name evidence="2" type="ORF">EVAR_19535_1</name>
</gene>
<dbReference type="Proteomes" id="UP000299102">
    <property type="component" value="Unassembled WGS sequence"/>
</dbReference>
<accession>A0A4C1UF61</accession>
<comment type="caution">
    <text evidence="2">The sequence shown here is derived from an EMBL/GenBank/DDBJ whole genome shotgun (WGS) entry which is preliminary data.</text>
</comment>
<sequence>MGKRAGQAGERRRAGRQITSTPDGIKTQKNKLHLRLDLTNKIYRGCASERPFGNLGPRCHEVRRAADAAPRRAGGGRRAADANIESYFIRASDADCRRDLQAKPATVILSVLADCKRERGRRVLAPRERTLILFSPRGSSTVHGCVTRRLDTLGARGVTHDRQLLLRFFFLEVCIKITSESLEQRTNREDIERMCTPTRSADASYRRRIGLGCSAERLSLYPYSAADRHATCNTQTKKFKTITERVVIIQRALKASAPSCDSAGSPGTFRESAGNDLHVITAAGRGPSLRPPAPTRLKRRVTDSNRVSCDWNAMRRARGGGRRAAAGRLRISELGLPSVLLDDCRLRIR</sequence>
<organism evidence="2 3">
    <name type="scientific">Eumeta variegata</name>
    <name type="common">Bagworm moth</name>
    <name type="synonym">Eumeta japonica</name>
    <dbReference type="NCBI Taxonomy" id="151549"/>
    <lineage>
        <taxon>Eukaryota</taxon>
        <taxon>Metazoa</taxon>
        <taxon>Ecdysozoa</taxon>
        <taxon>Arthropoda</taxon>
        <taxon>Hexapoda</taxon>
        <taxon>Insecta</taxon>
        <taxon>Pterygota</taxon>
        <taxon>Neoptera</taxon>
        <taxon>Endopterygota</taxon>
        <taxon>Lepidoptera</taxon>
        <taxon>Glossata</taxon>
        <taxon>Ditrysia</taxon>
        <taxon>Tineoidea</taxon>
        <taxon>Psychidae</taxon>
        <taxon>Oiketicinae</taxon>
        <taxon>Eumeta</taxon>
    </lineage>
</organism>
<proteinExistence type="predicted"/>
<dbReference type="EMBL" id="BGZK01000169">
    <property type="protein sequence ID" value="GBP25055.1"/>
    <property type="molecule type" value="Genomic_DNA"/>
</dbReference>
<feature type="region of interest" description="Disordered" evidence="1">
    <location>
        <begin position="1"/>
        <end position="24"/>
    </location>
</feature>
<keyword evidence="3" id="KW-1185">Reference proteome</keyword>
<evidence type="ECO:0000256" key="1">
    <source>
        <dbReference type="SAM" id="MobiDB-lite"/>
    </source>
</evidence>
<protein>
    <submittedName>
        <fullName evidence="2">Uncharacterized protein</fullName>
    </submittedName>
</protein>
<name>A0A4C1UF61_EUMVA</name>